<accession>A0A9D1XYV5</accession>
<organism evidence="4 5">
    <name type="scientific">Candidatus Gemmiger excrementipullorum</name>
    <dbReference type="NCBI Taxonomy" id="2838610"/>
    <lineage>
        <taxon>Bacteria</taxon>
        <taxon>Bacillati</taxon>
        <taxon>Bacillota</taxon>
        <taxon>Clostridia</taxon>
        <taxon>Eubacteriales</taxon>
        <taxon>Gemmiger</taxon>
    </lineage>
</organism>
<feature type="domain" description="DZANK-type" evidence="3">
    <location>
        <begin position="6"/>
        <end position="50"/>
    </location>
</feature>
<name>A0A9D1XYV5_9FIRM</name>
<evidence type="ECO:0000313" key="4">
    <source>
        <dbReference type="EMBL" id="HIX93867.1"/>
    </source>
</evidence>
<proteinExistence type="predicted"/>
<feature type="transmembrane region" description="Helical" evidence="2">
    <location>
        <begin position="61"/>
        <end position="78"/>
    </location>
</feature>
<sequence length="208" mass="22256">MGNVTCPSCGAEFDSKEKKCPACGAKNNLKLCHVCGAQMAKGAKRCPKCGAKNKKPIYKRGWFWVLLVILLFAIPWPFGSESDSETPASAAQTEPPQEQATPTATPIPTPEVEMLELVGGIEGTEGEYDSFGSSIHITGQVKNNSDKVLDYAQIRFSLYDANGNVVGTAMDNIVNLGGGEIWSFDALGITSGEAESYKMTELSGNYFG</sequence>
<dbReference type="InterPro" id="IPR025874">
    <property type="entry name" value="DZR"/>
</dbReference>
<comment type="caution">
    <text evidence="4">The sequence shown here is derived from an EMBL/GenBank/DDBJ whole genome shotgun (WGS) entry which is preliminary data.</text>
</comment>
<dbReference type="Pfam" id="PF12773">
    <property type="entry name" value="DZR"/>
    <property type="match status" value="1"/>
</dbReference>
<evidence type="ECO:0000259" key="3">
    <source>
        <dbReference type="Pfam" id="PF12773"/>
    </source>
</evidence>
<dbReference type="InterPro" id="IPR047676">
    <property type="entry name" value="FxLYD_dom"/>
</dbReference>
<evidence type="ECO:0000313" key="5">
    <source>
        <dbReference type="Proteomes" id="UP000886751"/>
    </source>
</evidence>
<gene>
    <name evidence="4" type="ORF">H9846_00185</name>
</gene>
<reference evidence="4" key="1">
    <citation type="journal article" date="2021" name="PeerJ">
        <title>Extensive microbial diversity within the chicken gut microbiome revealed by metagenomics and culture.</title>
        <authorList>
            <person name="Gilroy R."/>
            <person name="Ravi A."/>
            <person name="Getino M."/>
            <person name="Pursley I."/>
            <person name="Horton D.L."/>
            <person name="Alikhan N.F."/>
            <person name="Baker D."/>
            <person name="Gharbi K."/>
            <person name="Hall N."/>
            <person name="Watson M."/>
            <person name="Adriaenssens E.M."/>
            <person name="Foster-Nyarko E."/>
            <person name="Jarju S."/>
            <person name="Secka A."/>
            <person name="Antonio M."/>
            <person name="Oren A."/>
            <person name="Chaudhuri R.R."/>
            <person name="La Ragione R."/>
            <person name="Hildebrand F."/>
            <person name="Pallen M.J."/>
        </authorList>
    </citation>
    <scope>NUCLEOTIDE SEQUENCE</scope>
    <source>
        <strain evidence="4">ChiHecec2B26-7398</strain>
    </source>
</reference>
<keyword evidence="2" id="KW-1133">Transmembrane helix</keyword>
<dbReference type="EMBL" id="DXEI01000007">
    <property type="protein sequence ID" value="HIX93867.1"/>
    <property type="molecule type" value="Genomic_DNA"/>
</dbReference>
<keyword evidence="2" id="KW-0472">Membrane</keyword>
<reference evidence="4" key="2">
    <citation type="submission" date="2021-04" db="EMBL/GenBank/DDBJ databases">
        <authorList>
            <person name="Gilroy R."/>
        </authorList>
    </citation>
    <scope>NUCLEOTIDE SEQUENCE</scope>
    <source>
        <strain evidence="4">ChiHecec2B26-7398</strain>
    </source>
</reference>
<dbReference type="NCBIfam" id="NF038353">
    <property type="entry name" value="FxLYD_dom"/>
    <property type="match status" value="1"/>
</dbReference>
<keyword evidence="2" id="KW-0812">Transmembrane</keyword>
<dbReference type="AlphaFoldDB" id="A0A9D1XYV5"/>
<feature type="compositionally biased region" description="Low complexity" evidence="1">
    <location>
        <begin position="85"/>
        <end position="109"/>
    </location>
</feature>
<feature type="region of interest" description="Disordered" evidence="1">
    <location>
        <begin position="83"/>
        <end position="109"/>
    </location>
</feature>
<evidence type="ECO:0000256" key="2">
    <source>
        <dbReference type="SAM" id="Phobius"/>
    </source>
</evidence>
<dbReference type="Proteomes" id="UP000886751">
    <property type="component" value="Unassembled WGS sequence"/>
</dbReference>
<protein>
    <submittedName>
        <fullName evidence="4">Zinc ribbon domain-containing protein</fullName>
    </submittedName>
</protein>
<evidence type="ECO:0000256" key="1">
    <source>
        <dbReference type="SAM" id="MobiDB-lite"/>
    </source>
</evidence>